<sequence>MVYLSRVEIDTKNRRKIKDLTNLGAYHNWIEQSFPDEIQKGVRKRHLWRIDTLANRKYLLVVSEDKPDLTILSRYGVANTAATKEYLPFINSIRNGQRLRFRLVANPVLRMGAGKNGERERTFPHITIDQQKEWLLKRSERAGFKLSENSFEIKERDFVPLYHKENRPIRLSRVAFEGILEVIDSTVLQNTLIYGLGREKAYGMGMLTVIPIR</sequence>
<dbReference type="CDD" id="cd09727">
    <property type="entry name" value="Cas6_I-E"/>
    <property type="match status" value="1"/>
</dbReference>
<dbReference type="NCBIfam" id="TIGR01907">
    <property type="entry name" value="casE_Cse3"/>
    <property type="match status" value="1"/>
</dbReference>
<evidence type="ECO:0000313" key="1">
    <source>
        <dbReference type="EMBL" id="MDC2829892.1"/>
    </source>
</evidence>
<comment type="caution">
    <text evidence="1">The sequence shown here is derived from an EMBL/GenBank/DDBJ whole genome shotgun (WGS) entry which is preliminary data.</text>
</comment>
<dbReference type="EMBL" id="JAQONE010000022">
    <property type="protein sequence ID" value="MDC2829892.1"/>
    <property type="molecule type" value="Genomic_DNA"/>
</dbReference>
<dbReference type="Gene3D" id="3.30.70.1200">
    <property type="entry name" value="Crispr-associated protein, domain 1"/>
    <property type="match status" value="1"/>
</dbReference>
<dbReference type="RefSeq" id="WP_272209024.1">
    <property type="nucleotide sequence ID" value="NZ_JAQOMV010000030.1"/>
</dbReference>
<dbReference type="Pfam" id="PF08798">
    <property type="entry name" value="CRISPR_assoc"/>
    <property type="match status" value="1"/>
</dbReference>
<dbReference type="SMART" id="SM01101">
    <property type="entry name" value="CRISPR_assoc"/>
    <property type="match status" value="1"/>
</dbReference>
<reference evidence="1" key="1">
    <citation type="submission" date="2023-01" db="EMBL/GenBank/DDBJ databases">
        <title>Genome analysis of 13 Lactobacillus isolated from gut of wild boar.</title>
        <authorList>
            <person name="Papp P."/>
            <person name="Libisch B."/>
            <person name="Nagy T."/>
            <person name="Olasz F."/>
        </authorList>
    </citation>
    <scope>NUCLEOTIDE SEQUENCE</scope>
    <source>
        <strain evidence="1">F146</strain>
    </source>
</reference>
<dbReference type="Gene3D" id="3.30.70.1210">
    <property type="entry name" value="Crispr-associated protein, domain 2"/>
    <property type="match status" value="1"/>
</dbReference>
<dbReference type="InterPro" id="IPR010179">
    <property type="entry name" value="CRISPR-assoc_prot_Cse3"/>
</dbReference>
<organism evidence="1 2">
    <name type="scientific">Limosilactobacillus mucosae</name>
    <name type="common">Lactobacillus mucosae</name>
    <dbReference type="NCBI Taxonomy" id="97478"/>
    <lineage>
        <taxon>Bacteria</taxon>
        <taxon>Bacillati</taxon>
        <taxon>Bacillota</taxon>
        <taxon>Bacilli</taxon>
        <taxon>Lactobacillales</taxon>
        <taxon>Lactobacillaceae</taxon>
        <taxon>Limosilactobacillus</taxon>
    </lineage>
</organism>
<accession>A0AAJ1HUR2</accession>
<proteinExistence type="predicted"/>
<gene>
    <name evidence="1" type="primary">cas6e</name>
    <name evidence="1" type="ORF">PO250_06175</name>
</gene>
<name>A0AAJ1HUR2_LIMMU</name>
<evidence type="ECO:0000313" key="2">
    <source>
        <dbReference type="Proteomes" id="UP001220670"/>
    </source>
</evidence>
<dbReference type="AlphaFoldDB" id="A0AAJ1HUR2"/>
<protein>
    <submittedName>
        <fullName evidence="1">Type I-E CRISPR-associated protein Cas6/Cse3/CasE</fullName>
    </submittedName>
</protein>
<dbReference type="Proteomes" id="UP001220670">
    <property type="component" value="Unassembled WGS sequence"/>
</dbReference>
<dbReference type="SUPFAM" id="SSF117987">
    <property type="entry name" value="CRISPR-associated protein"/>
    <property type="match status" value="2"/>
</dbReference>